<evidence type="ECO:0000256" key="8">
    <source>
        <dbReference type="ARBA" id="ARBA00022737"/>
    </source>
</evidence>
<proteinExistence type="inferred from homology"/>
<name>A0A6I9SU21_SESIN</name>
<reference evidence="18" key="1">
    <citation type="submission" date="2025-08" db="UniProtKB">
        <authorList>
            <consortium name="RefSeq"/>
        </authorList>
    </citation>
    <scope>IDENTIFICATION</scope>
</reference>
<dbReference type="CDD" id="cd13849">
    <property type="entry name" value="CuRO_1_LCC_plant"/>
    <property type="match status" value="2"/>
</dbReference>
<dbReference type="InterPro" id="IPR017761">
    <property type="entry name" value="Laccase"/>
</dbReference>
<dbReference type="PROSITE" id="PS00079">
    <property type="entry name" value="MULTICOPPER_OXIDASE1"/>
    <property type="match status" value="2"/>
</dbReference>
<keyword evidence="6 13" id="KW-0964">Secreted</keyword>
<evidence type="ECO:0000256" key="5">
    <source>
        <dbReference type="ARBA" id="ARBA00022523"/>
    </source>
</evidence>
<dbReference type="InParanoid" id="A0A6I9SU21"/>
<dbReference type="CDD" id="cd13875">
    <property type="entry name" value="CuRO_2_LCC_plant"/>
    <property type="match status" value="2"/>
</dbReference>
<keyword evidence="10 13" id="KW-0186">Copper</keyword>
<dbReference type="PANTHER" id="PTHR11709">
    <property type="entry name" value="MULTI-COPPER OXIDASE"/>
    <property type="match status" value="1"/>
</dbReference>
<evidence type="ECO:0000256" key="4">
    <source>
        <dbReference type="ARBA" id="ARBA00012297"/>
    </source>
</evidence>
<dbReference type="PROSITE" id="PS00080">
    <property type="entry name" value="MULTICOPPER_OXIDASE2"/>
    <property type="match status" value="2"/>
</dbReference>
<keyword evidence="7 13" id="KW-0479">Metal-binding</keyword>
<dbReference type="RefSeq" id="XP_011074134.2">
    <property type="nucleotide sequence ID" value="XM_011075832.2"/>
</dbReference>
<evidence type="ECO:0000256" key="9">
    <source>
        <dbReference type="ARBA" id="ARBA00023002"/>
    </source>
</evidence>
<comment type="function">
    <text evidence="13">Lignin degradation and detoxification of lignin-derived products.</text>
</comment>
<dbReference type="InterPro" id="IPR033138">
    <property type="entry name" value="Cu_oxidase_CS"/>
</dbReference>
<evidence type="ECO:0000256" key="11">
    <source>
        <dbReference type="ARBA" id="ARBA00023180"/>
    </source>
</evidence>
<keyword evidence="8 13" id="KW-0677">Repeat</keyword>
<feature type="domain" description="Plastocyanin-like" evidence="16">
    <location>
        <begin position="572"/>
        <end position="684"/>
    </location>
</feature>
<evidence type="ECO:0000256" key="12">
    <source>
        <dbReference type="ARBA" id="ARBA00023185"/>
    </source>
</evidence>
<dbReference type="AlphaFoldDB" id="A0A6I9SU21"/>
<dbReference type="Proteomes" id="UP000504604">
    <property type="component" value="Linkage group LG3"/>
</dbReference>
<organism evidence="17 18">
    <name type="scientific">Sesamum indicum</name>
    <name type="common">Oriental sesame</name>
    <name type="synonym">Sesamum orientale</name>
    <dbReference type="NCBI Taxonomy" id="4182"/>
    <lineage>
        <taxon>Eukaryota</taxon>
        <taxon>Viridiplantae</taxon>
        <taxon>Streptophyta</taxon>
        <taxon>Embryophyta</taxon>
        <taxon>Tracheophyta</taxon>
        <taxon>Spermatophyta</taxon>
        <taxon>Magnoliopsida</taxon>
        <taxon>eudicotyledons</taxon>
        <taxon>Gunneridae</taxon>
        <taxon>Pentapetalae</taxon>
        <taxon>asterids</taxon>
        <taxon>lamiids</taxon>
        <taxon>Lamiales</taxon>
        <taxon>Pedaliaceae</taxon>
        <taxon>Sesamum</taxon>
    </lineage>
</organism>
<dbReference type="InterPro" id="IPR008972">
    <property type="entry name" value="Cupredoxin"/>
</dbReference>
<dbReference type="InterPro" id="IPR011706">
    <property type="entry name" value="Cu-oxidase_C"/>
</dbReference>
<protein>
    <recommendedName>
        <fullName evidence="4 13">Laccase</fullName>
        <ecNumber evidence="4 13">1.10.3.2</ecNumber>
    </recommendedName>
    <alternativeName>
        <fullName evidence="13">Benzenediol:oxygen oxidoreductase</fullName>
    </alternativeName>
    <alternativeName>
        <fullName evidence="13">Diphenol oxidase</fullName>
    </alternativeName>
    <alternativeName>
        <fullName evidence="13">Urishiol oxidase</fullName>
    </alternativeName>
</protein>
<dbReference type="CDD" id="cd13897">
    <property type="entry name" value="CuRO_3_LCC_plant"/>
    <property type="match status" value="2"/>
</dbReference>
<dbReference type="NCBIfam" id="TIGR03389">
    <property type="entry name" value="laccase"/>
    <property type="match status" value="2"/>
</dbReference>
<dbReference type="InterPro" id="IPR045087">
    <property type="entry name" value="Cu-oxidase_fam"/>
</dbReference>
<evidence type="ECO:0000313" key="17">
    <source>
        <dbReference type="Proteomes" id="UP000504604"/>
    </source>
</evidence>
<feature type="domain" description="Plastocyanin-like" evidence="14">
    <location>
        <begin position="697"/>
        <end position="845"/>
    </location>
</feature>
<dbReference type="SUPFAM" id="SSF49503">
    <property type="entry name" value="Cupredoxins"/>
    <property type="match status" value="6"/>
</dbReference>
<comment type="subcellular location">
    <subcellularLocation>
        <location evidence="2 13">Secreted</location>
        <location evidence="2 13">Extracellular space</location>
        <location evidence="2 13">Apoplast</location>
    </subcellularLocation>
</comment>
<dbReference type="KEGG" id="sind:105158919"/>
<evidence type="ECO:0000259" key="15">
    <source>
        <dbReference type="Pfam" id="PF07731"/>
    </source>
</evidence>
<evidence type="ECO:0000256" key="7">
    <source>
        <dbReference type="ARBA" id="ARBA00022723"/>
    </source>
</evidence>
<dbReference type="GO" id="GO:0005507">
    <property type="term" value="F:copper ion binding"/>
    <property type="evidence" value="ECO:0007669"/>
    <property type="project" value="InterPro"/>
</dbReference>
<keyword evidence="12 13" id="KW-0439">Lignin degradation</keyword>
<dbReference type="Pfam" id="PF07731">
    <property type="entry name" value="Cu-oxidase_2"/>
    <property type="match status" value="2"/>
</dbReference>
<evidence type="ECO:0000313" key="18">
    <source>
        <dbReference type="RefSeq" id="XP_011074134.2"/>
    </source>
</evidence>
<dbReference type="Gene3D" id="2.60.40.420">
    <property type="entry name" value="Cupredoxins - blue copper proteins"/>
    <property type="match status" value="6"/>
</dbReference>
<dbReference type="InterPro" id="IPR034285">
    <property type="entry name" value="CuRO_2_LCC"/>
</dbReference>
<dbReference type="Pfam" id="PF07732">
    <property type="entry name" value="Cu-oxidase_3"/>
    <property type="match status" value="2"/>
</dbReference>
<dbReference type="InterPro" id="IPR011707">
    <property type="entry name" value="Cu-oxidase-like_N"/>
</dbReference>
<feature type="domain" description="Plastocyanin-like" evidence="15">
    <location>
        <begin position="418"/>
        <end position="552"/>
    </location>
</feature>
<comment type="similarity">
    <text evidence="3 13">Belongs to the multicopper oxidase family.</text>
</comment>
<evidence type="ECO:0000256" key="10">
    <source>
        <dbReference type="ARBA" id="ARBA00023008"/>
    </source>
</evidence>
<dbReference type="InterPro" id="IPR001117">
    <property type="entry name" value="Cu-oxidase_2nd"/>
</dbReference>
<dbReference type="GO" id="GO:0048046">
    <property type="term" value="C:apoplast"/>
    <property type="evidence" value="ECO:0007669"/>
    <property type="project" value="UniProtKB-SubCell"/>
</dbReference>
<feature type="domain" description="Plastocyanin-like" evidence="14">
    <location>
        <begin position="164"/>
        <end position="312"/>
    </location>
</feature>
<dbReference type="InterPro" id="IPR002355">
    <property type="entry name" value="Cu_oxidase_Cu_BS"/>
</dbReference>
<dbReference type="InterPro" id="IPR034288">
    <property type="entry name" value="CuRO_1_LCC"/>
</dbReference>
<evidence type="ECO:0000256" key="1">
    <source>
        <dbReference type="ARBA" id="ARBA00000349"/>
    </source>
</evidence>
<comment type="catalytic activity">
    <reaction evidence="1 13">
        <text>4 hydroquinone + O2 = 4 benzosemiquinone + 2 H2O</text>
        <dbReference type="Rhea" id="RHEA:11276"/>
        <dbReference type="ChEBI" id="CHEBI:15377"/>
        <dbReference type="ChEBI" id="CHEBI:15379"/>
        <dbReference type="ChEBI" id="CHEBI:17594"/>
        <dbReference type="ChEBI" id="CHEBI:17977"/>
        <dbReference type="EC" id="1.10.3.2"/>
    </reaction>
</comment>
<evidence type="ECO:0000259" key="14">
    <source>
        <dbReference type="Pfam" id="PF00394"/>
    </source>
</evidence>
<dbReference type="GO" id="GO:0046274">
    <property type="term" value="P:lignin catabolic process"/>
    <property type="evidence" value="ECO:0007669"/>
    <property type="project" value="UniProtKB-KW"/>
</dbReference>
<dbReference type="OrthoDB" id="2121828at2759"/>
<dbReference type="FunCoup" id="A0A6I9SU21">
    <property type="interactions" value="37"/>
</dbReference>
<dbReference type="PANTHER" id="PTHR11709:SF443">
    <property type="entry name" value="LACCASE-15"/>
    <property type="match status" value="1"/>
</dbReference>
<gene>
    <name evidence="18" type="primary">LOC105158919</name>
</gene>
<evidence type="ECO:0000256" key="2">
    <source>
        <dbReference type="ARBA" id="ARBA00004271"/>
    </source>
</evidence>
<sequence length="1094" mass="123136">MWWSTTSKTFVLYLLGIMFLGGVAVPSHALVRRYKFVLRDSSHTRLCTNKTMLTINGQFPGPTIYARRGDLVIVDVYNRAGHNITIHWHGVKMPRYPWSDGPEYVTQCPISPGTKFSQRIVLSDEEGTLWWHAHSEWSRASVYGALIILPQKRNDYPFPRPHDEVPILLGEWWNADVQEVMEEFLASGGDPNVSDAFLINGQPGDLYPCSTQDTFKLTVELGKTYLIRMVNAVMNNIMFFKIANHNVTVVGSDGAYTKPLKSDYITISPGQTIDFLLEANQPPSHYYMASRVYASAGNYDNTTTTGIVEYIGNYTPPSSLLLPSFPNFNDTLASTSFTNQLRSLANEKYPVDVPLNVTTKLFFTLSVNLRPCAENTTCDGPFQERLLASVNNVTLVLPRTDILQAYYKRIGGVYETDFPDNPPFTFNYTQDFVPQDLWRPENGTDVNILEYNETVELVFQGTNMVSGIDHPMHLHGYSFFVVGSGFGNFDRDTDPLNYNLVDPPLMETIAVPRNGWTAIRFKANNPGVWFMHCHFERHVSWGMGMVFIVKNGKGPNAKMLPPPPDMPKCLKDTPYTRLCSSKSILTVNGQFPGPTLYVTEGDTLVVDVVNQARENVTIHWHGVKQPRYPWSDGPEYITQCPIQPGTRFSQKIVLSDEIGTLWWHAHSDWSRATVYGALVVYPKKRNDYPFPKPHAEIPIILGEWWKSDIQAVLDEFIQSGGDPNVSDAFLVNGQPGDLYPCSRPDTFRVTVDYGKRYLFRMINAVMNNIMFFRIANHNITVVGSDGAYTKPFTSDYIAISPGQTIDFLLEANQRPSQYYMASRVYVIAGSAGNTTTTAIIQYSGNYSAPSSPLRPALPAFDDTLASTNFTRRLRSLASKDHPVDVPQNANTIMFFTLSINTVGGSIGGRLRASINNITFVPPRIAILQAYYNRIRGVYGDDFPSNPPFTFNYTQQTMLPREWLTPQNGTEVRVLEYNSTVELVFQGTNLVSGIDHPMHLHGYSFYVVGSGFGNFDRDRDPLNYNLVDPPLQNTIAVPVNGWTAIRFKANNPGVWLLHCHFERHVSWGMEMAFIVKNGKSPDAKMLPPPPDMPRC</sequence>
<comment type="cofactor">
    <cofactor evidence="13">
        <name>Cu cation</name>
        <dbReference type="ChEBI" id="CHEBI:23378"/>
    </cofactor>
    <text evidence="13">Binds 4 Cu cations per monomer.</text>
</comment>
<dbReference type="EC" id="1.10.3.2" evidence="4 13"/>
<dbReference type="GeneID" id="105158919"/>
<evidence type="ECO:0000259" key="16">
    <source>
        <dbReference type="Pfam" id="PF07732"/>
    </source>
</evidence>
<feature type="domain" description="Plastocyanin-like" evidence="16">
    <location>
        <begin position="42"/>
        <end position="152"/>
    </location>
</feature>
<evidence type="ECO:0000256" key="3">
    <source>
        <dbReference type="ARBA" id="ARBA00010609"/>
    </source>
</evidence>
<feature type="domain" description="Plastocyanin-like" evidence="15">
    <location>
        <begin position="941"/>
        <end position="1077"/>
    </location>
</feature>
<dbReference type="Pfam" id="PF00394">
    <property type="entry name" value="Cu-oxidase"/>
    <property type="match status" value="2"/>
</dbReference>
<accession>A0A6I9SU21</accession>
<evidence type="ECO:0000256" key="13">
    <source>
        <dbReference type="RuleBase" id="RU361119"/>
    </source>
</evidence>
<evidence type="ECO:0000256" key="6">
    <source>
        <dbReference type="ARBA" id="ARBA00022525"/>
    </source>
</evidence>
<keyword evidence="17" id="KW-1185">Reference proteome</keyword>
<keyword evidence="9 13" id="KW-0560">Oxidoreductase</keyword>
<dbReference type="FunFam" id="2.60.40.420:FF:000049">
    <property type="entry name" value="Laccase"/>
    <property type="match status" value="1"/>
</dbReference>
<keyword evidence="5 13" id="KW-0052">Apoplast</keyword>
<dbReference type="GO" id="GO:0052716">
    <property type="term" value="F:hydroquinone:oxygen oxidoreductase activity"/>
    <property type="evidence" value="ECO:0007669"/>
    <property type="project" value="UniProtKB-EC"/>
</dbReference>
<keyword evidence="11" id="KW-0325">Glycoprotein</keyword>
<dbReference type="InterPro" id="IPR034289">
    <property type="entry name" value="CuRO_3_LCC"/>
</dbReference>